<evidence type="ECO:0000256" key="1">
    <source>
        <dbReference type="SAM" id="MobiDB-lite"/>
    </source>
</evidence>
<organism evidence="3 4">
    <name type="scientific">Phanerochaete sordida</name>
    <dbReference type="NCBI Taxonomy" id="48140"/>
    <lineage>
        <taxon>Eukaryota</taxon>
        <taxon>Fungi</taxon>
        <taxon>Dikarya</taxon>
        <taxon>Basidiomycota</taxon>
        <taxon>Agaricomycotina</taxon>
        <taxon>Agaricomycetes</taxon>
        <taxon>Polyporales</taxon>
        <taxon>Phanerochaetaceae</taxon>
        <taxon>Phanerochaete</taxon>
    </lineage>
</organism>
<dbReference type="AlphaFoldDB" id="A0A9P3GC67"/>
<feature type="compositionally biased region" description="Basic and acidic residues" evidence="1">
    <location>
        <begin position="85"/>
        <end position="96"/>
    </location>
</feature>
<evidence type="ECO:0000313" key="3">
    <source>
        <dbReference type="EMBL" id="GJE93067.1"/>
    </source>
</evidence>
<feature type="compositionally biased region" description="Acidic residues" evidence="1">
    <location>
        <begin position="46"/>
        <end position="62"/>
    </location>
</feature>
<evidence type="ECO:0000313" key="4">
    <source>
        <dbReference type="Proteomes" id="UP000703269"/>
    </source>
</evidence>
<accession>A0A9P3GC67</accession>
<dbReference type="OrthoDB" id="2562681at2759"/>
<gene>
    <name evidence="3" type="ORF">PsYK624_092260</name>
</gene>
<reference evidence="3 4" key="1">
    <citation type="submission" date="2021-08" db="EMBL/GenBank/DDBJ databases">
        <title>Draft Genome Sequence of Phanerochaete sordida strain YK-624.</title>
        <authorList>
            <person name="Mori T."/>
            <person name="Dohra H."/>
            <person name="Suzuki T."/>
            <person name="Kawagishi H."/>
            <person name="Hirai H."/>
        </authorList>
    </citation>
    <scope>NUCLEOTIDE SEQUENCE [LARGE SCALE GENOMIC DNA]</scope>
    <source>
        <strain evidence="3 4">YK-624</strain>
    </source>
</reference>
<feature type="region of interest" description="Disordered" evidence="1">
    <location>
        <begin position="1"/>
        <end position="126"/>
    </location>
</feature>
<dbReference type="Proteomes" id="UP000703269">
    <property type="component" value="Unassembled WGS sequence"/>
</dbReference>
<feature type="domain" description="Hyaluronan/mRNA-binding protein" evidence="2">
    <location>
        <begin position="24"/>
        <end position="90"/>
    </location>
</feature>
<dbReference type="InterPro" id="IPR006861">
    <property type="entry name" value="HABP4_PAIRBP1-bd"/>
</dbReference>
<protein>
    <recommendedName>
        <fullName evidence="2">Hyaluronan/mRNA-binding protein domain-containing protein</fullName>
    </recommendedName>
</protein>
<comment type="caution">
    <text evidence="3">The sequence shown here is derived from an EMBL/GenBank/DDBJ whole genome shotgun (WGS) entry which is preliminary data.</text>
</comment>
<feature type="compositionally biased region" description="Basic and acidic residues" evidence="1">
    <location>
        <begin position="1"/>
        <end position="33"/>
    </location>
</feature>
<evidence type="ECO:0000259" key="2">
    <source>
        <dbReference type="Pfam" id="PF04774"/>
    </source>
</evidence>
<proteinExistence type="predicted"/>
<name>A0A9P3GC67_9APHY</name>
<dbReference type="Pfam" id="PF04774">
    <property type="entry name" value="HABP4_PAI-RBP1"/>
    <property type="match status" value="1"/>
</dbReference>
<sequence>MTRTERSTSPRAILKDRSVPRNAMGHELKKDGAGPHNWGSLRLEQELEEGADFDERDEDEDGAAPPPEPKAKDAPPRRQSVTLTEEEKRQAADVRKNALKSPDVDLAAIARSSHAVSHTTDDKNSP</sequence>
<dbReference type="EMBL" id="BPQB01000030">
    <property type="protein sequence ID" value="GJE93067.1"/>
    <property type="molecule type" value="Genomic_DNA"/>
</dbReference>
<keyword evidence="4" id="KW-1185">Reference proteome</keyword>